<dbReference type="GO" id="GO:0061503">
    <property type="term" value="F:tRNA threonylcarbamoyladenosine dehydratase"/>
    <property type="evidence" value="ECO:0007669"/>
    <property type="project" value="TreeGrafter"/>
</dbReference>
<dbReference type="CDD" id="cd00755">
    <property type="entry name" value="YgdL_like"/>
    <property type="match status" value="1"/>
</dbReference>
<sequence>MDQFERTRRLIGADALETLRRSRVIVFGLGGVGGSAAEALLRAGVGNLTFVDADCVDETNLNRQIIATRETVGQPKAEAMRFRALSIWPEANIEAVRAFYDAQTAGQFDLSNYDYVADAIDTVSSKLLLIERAVAAGTPIISAMGAGNKLDPSRFRVADISQTSVCPLARVMRRELKKRGIAHLKVVFSDEAPLPPRDGERAPASISFVPTAAGLVLAGAIVRDLIGAAAP</sequence>
<accession>A0A9D1CVF0</accession>
<proteinExistence type="predicted"/>
<comment type="caution">
    <text evidence="2">The sequence shown here is derived from an EMBL/GenBank/DDBJ whole genome shotgun (WGS) entry which is preliminary data.</text>
</comment>
<evidence type="ECO:0000313" key="3">
    <source>
        <dbReference type="Proteomes" id="UP000824260"/>
    </source>
</evidence>
<dbReference type="InterPro" id="IPR035985">
    <property type="entry name" value="Ubiquitin-activating_enz"/>
</dbReference>
<gene>
    <name evidence="2" type="ORF">IAA52_01040</name>
</gene>
<dbReference type="SUPFAM" id="SSF69572">
    <property type="entry name" value="Activating enzymes of the ubiquitin-like proteins"/>
    <property type="match status" value="1"/>
</dbReference>
<feature type="domain" description="THIF-type NAD/FAD binding fold" evidence="1">
    <location>
        <begin position="8"/>
        <end position="223"/>
    </location>
</feature>
<dbReference type="InterPro" id="IPR045886">
    <property type="entry name" value="ThiF/MoeB/HesA"/>
</dbReference>
<dbReference type="InterPro" id="IPR000594">
    <property type="entry name" value="ThiF_NAD_FAD-bd"/>
</dbReference>
<dbReference type="Proteomes" id="UP000824260">
    <property type="component" value="Unassembled WGS sequence"/>
</dbReference>
<evidence type="ECO:0000313" key="2">
    <source>
        <dbReference type="EMBL" id="HIQ81666.1"/>
    </source>
</evidence>
<dbReference type="Gene3D" id="3.40.50.720">
    <property type="entry name" value="NAD(P)-binding Rossmann-like Domain"/>
    <property type="match status" value="1"/>
</dbReference>
<dbReference type="PANTHER" id="PTHR43267:SF1">
    <property type="entry name" value="TRNA THREONYLCARBAMOYLADENOSINE DEHYDRATASE"/>
    <property type="match status" value="1"/>
</dbReference>
<dbReference type="AlphaFoldDB" id="A0A9D1CVF0"/>
<protein>
    <submittedName>
        <fullName evidence="2">tRNA threonylcarbamoyladenosine dehydratase</fullName>
    </submittedName>
</protein>
<evidence type="ECO:0000259" key="1">
    <source>
        <dbReference type="Pfam" id="PF00899"/>
    </source>
</evidence>
<dbReference type="Pfam" id="PF00899">
    <property type="entry name" value="ThiF"/>
    <property type="match status" value="1"/>
</dbReference>
<organism evidence="2 3">
    <name type="scientific">Candidatus Pullichristensenella stercorigallinarum</name>
    <dbReference type="NCBI Taxonomy" id="2840909"/>
    <lineage>
        <taxon>Bacteria</taxon>
        <taxon>Bacillati</taxon>
        <taxon>Bacillota</taxon>
        <taxon>Clostridia</taxon>
        <taxon>Candidatus Pullichristensenella</taxon>
    </lineage>
</organism>
<dbReference type="GO" id="GO:0008641">
    <property type="term" value="F:ubiquitin-like modifier activating enzyme activity"/>
    <property type="evidence" value="ECO:0007669"/>
    <property type="project" value="InterPro"/>
</dbReference>
<dbReference type="GO" id="GO:0061504">
    <property type="term" value="P:cyclic threonylcarbamoyladenosine biosynthetic process"/>
    <property type="evidence" value="ECO:0007669"/>
    <property type="project" value="TreeGrafter"/>
</dbReference>
<reference evidence="2" key="1">
    <citation type="submission" date="2020-10" db="EMBL/GenBank/DDBJ databases">
        <authorList>
            <person name="Gilroy R."/>
        </authorList>
    </citation>
    <scope>NUCLEOTIDE SEQUENCE</scope>
    <source>
        <strain evidence="2">ChiSjej6B24-2974</strain>
    </source>
</reference>
<name>A0A9D1CVF0_9FIRM</name>
<dbReference type="PANTHER" id="PTHR43267">
    <property type="entry name" value="TRNA THREONYLCARBAMOYLADENOSINE DEHYDRATASE"/>
    <property type="match status" value="1"/>
</dbReference>
<reference evidence="2" key="2">
    <citation type="journal article" date="2021" name="PeerJ">
        <title>Extensive microbial diversity within the chicken gut microbiome revealed by metagenomics and culture.</title>
        <authorList>
            <person name="Gilroy R."/>
            <person name="Ravi A."/>
            <person name="Getino M."/>
            <person name="Pursley I."/>
            <person name="Horton D.L."/>
            <person name="Alikhan N.F."/>
            <person name="Baker D."/>
            <person name="Gharbi K."/>
            <person name="Hall N."/>
            <person name="Watson M."/>
            <person name="Adriaenssens E.M."/>
            <person name="Foster-Nyarko E."/>
            <person name="Jarju S."/>
            <person name="Secka A."/>
            <person name="Antonio M."/>
            <person name="Oren A."/>
            <person name="Chaudhuri R.R."/>
            <person name="La Ragione R."/>
            <person name="Hildebrand F."/>
            <person name="Pallen M.J."/>
        </authorList>
    </citation>
    <scope>NUCLEOTIDE SEQUENCE</scope>
    <source>
        <strain evidence="2">ChiSjej6B24-2974</strain>
    </source>
</reference>
<dbReference type="EMBL" id="DVFZ01000012">
    <property type="protein sequence ID" value="HIQ81666.1"/>
    <property type="molecule type" value="Genomic_DNA"/>
</dbReference>